<protein>
    <submittedName>
        <fullName evidence="1">Uncharacterized protein</fullName>
    </submittedName>
</protein>
<evidence type="ECO:0000313" key="1">
    <source>
        <dbReference type="EMBL" id="CEG59280.1"/>
    </source>
</evidence>
<dbReference type="EMBL" id="LN614828">
    <property type="protein sequence ID" value="CEG59280.1"/>
    <property type="molecule type" value="Genomic_DNA"/>
</dbReference>
<evidence type="ECO:0000313" key="2">
    <source>
        <dbReference type="Proteomes" id="UP000032430"/>
    </source>
</evidence>
<dbReference type="Proteomes" id="UP000032430">
    <property type="component" value="Plasmid II"/>
</dbReference>
<gene>
    <name evidence="1" type="ORF">LFA_pA0182</name>
</gene>
<keyword evidence="1" id="KW-0614">Plasmid</keyword>
<sequence>MLGTFTFRKSEKFIDIQLVAKLLLEDETINVRFISLAE</sequence>
<dbReference type="AlphaFoldDB" id="A0A098GBD5"/>
<organism evidence="1 2">
    <name type="scientific">Legionella fallonii LLAP-10</name>
    <dbReference type="NCBI Taxonomy" id="1212491"/>
    <lineage>
        <taxon>Bacteria</taxon>
        <taxon>Pseudomonadati</taxon>
        <taxon>Pseudomonadota</taxon>
        <taxon>Gammaproteobacteria</taxon>
        <taxon>Legionellales</taxon>
        <taxon>Legionellaceae</taxon>
        <taxon>Legionella</taxon>
    </lineage>
</organism>
<keyword evidence="2" id="KW-1185">Reference proteome</keyword>
<dbReference type="KEGG" id="lfa:LFA_pA0182"/>
<dbReference type="HOGENOM" id="CLU_3329505_0_0_6"/>
<name>A0A098GBD5_9GAMM</name>
<accession>A0A098GBD5</accession>
<geneLocation type="plasmid" evidence="2">
    <name>LLAP10_pA</name>
</geneLocation>
<proteinExistence type="predicted"/>
<reference evidence="2" key="1">
    <citation type="submission" date="2014-09" db="EMBL/GenBank/DDBJ databases">
        <authorList>
            <person name="Gomez-Valero L."/>
        </authorList>
    </citation>
    <scope>NUCLEOTIDE SEQUENCE [LARGE SCALE GENOMIC DNA]</scope>
    <source>
        <strain evidence="2">ATCC700992</strain>
        <plasmid evidence="2">LLAP10_pA</plasmid>
    </source>
</reference>